<keyword evidence="4" id="KW-1185">Reference proteome</keyword>
<protein>
    <recommendedName>
        <fullName evidence="2">DSP-PTPase phosphatase fused to NAD+ Kinase domain-containing protein</fullName>
    </recommendedName>
</protein>
<evidence type="ECO:0000313" key="3">
    <source>
        <dbReference type="EMBL" id="BAO45082.1"/>
    </source>
</evidence>
<keyword evidence="1" id="KW-0732">Signal</keyword>
<dbReference type="AlphaFoldDB" id="A0A7U6JIP2"/>
<evidence type="ECO:0000259" key="2">
    <source>
        <dbReference type="Pfam" id="PF22741"/>
    </source>
</evidence>
<reference evidence="3 4" key="1">
    <citation type="journal article" date="2014" name="PLoS ONE">
        <title>Physiological and genomic features of a novel sulfur-oxidizing gammaproteobacterium belonging to a previously uncultivated symbiotic lineage isolated from a hydrothermal vent.</title>
        <authorList>
            <person name="Nunoura T."/>
            <person name="Takaki Y."/>
            <person name="Kazama H."/>
            <person name="Kakuta J."/>
            <person name="Shimamura S."/>
            <person name="Makita H."/>
            <person name="Hirai M."/>
            <person name="Miyazaki M."/>
            <person name="Takai K."/>
        </authorList>
    </citation>
    <scope>NUCLEOTIDE SEQUENCE [LARGE SCALE GENOMIC DNA]</scope>
    <source>
        <strain evidence="3 4">Hiromi1</strain>
    </source>
</reference>
<gene>
    <name evidence="3" type="ORF">TBH_C2171</name>
</gene>
<dbReference type="OrthoDB" id="270335at2"/>
<accession>A0A7U6JIP2</accession>
<dbReference type="Proteomes" id="UP000031631">
    <property type="component" value="Chromosome"/>
</dbReference>
<sequence>MMGYRHGLRWAALLIFCLPAWLQAAEVQVIQGHKDLFRHGQVYIGGQPSIETLEWLKSQGVKRIINLRTADEMREHAETGYDESAWADRLGLEYAAVPVNGLEGYTRENLERFMMLMKPGGQVLVHCATARRANDFYMAWLIESGRATVEQAIAIGRRIRFLVPLENLLGHPLLITGGSQ</sequence>
<dbReference type="KEGG" id="tbn:TBH_C2171"/>
<name>A0A7U6JIP2_9GAMM</name>
<dbReference type="Gene3D" id="3.90.190.10">
    <property type="entry name" value="Protein tyrosine phosphatase superfamily"/>
    <property type="match status" value="1"/>
</dbReference>
<dbReference type="InterPro" id="IPR029021">
    <property type="entry name" value="Prot-tyrosine_phosphatase-like"/>
</dbReference>
<organism evidence="3 4">
    <name type="scientific">Thiolapillus brandeum</name>
    <dbReference type="NCBI Taxonomy" id="1076588"/>
    <lineage>
        <taxon>Bacteria</taxon>
        <taxon>Pseudomonadati</taxon>
        <taxon>Pseudomonadota</taxon>
        <taxon>Gammaproteobacteria</taxon>
        <taxon>Chromatiales</taxon>
        <taxon>Sedimenticolaceae</taxon>
        <taxon>Thiolapillus</taxon>
    </lineage>
</organism>
<evidence type="ECO:0000256" key="1">
    <source>
        <dbReference type="SAM" id="SignalP"/>
    </source>
</evidence>
<dbReference type="EMBL" id="AP012273">
    <property type="protein sequence ID" value="BAO45082.1"/>
    <property type="molecule type" value="Genomic_DNA"/>
</dbReference>
<dbReference type="RefSeq" id="WP_052470115.1">
    <property type="nucleotide sequence ID" value="NZ_AP012273.1"/>
</dbReference>
<proteinExistence type="predicted"/>
<feature type="domain" description="DSP-PTPase phosphatase fused to NAD+ Kinase" evidence="2">
    <location>
        <begin position="30"/>
        <end position="129"/>
    </location>
</feature>
<dbReference type="InterPro" id="IPR055214">
    <property type="entry name" value="PTP-NADK"/>
</dbReference>
<feature type="chain" id="PRO_5030840160" description="DSP-PTPase phosphatase fused to NAD+ Kinase domain-containing protein" evidence="1">
    <location>
        <begin position="25"/>
        <end position="180"/>
    </location>
</feature>
<evidence type="ECO:0000313" key="4">
    <source>
        <dbReference type="Proteomes" id="UP000031631"/>
    </source>
</evidence>
<dbReference type="SUPFAM" id="SSF52799">
    <property type="entry name" value="(Phosphotyrosine protein) phosphatases II"/>
    <property type="match status" value="1"/>
</dbReference>
<feature type="signal peptide" evidence="1">
    <location>
        <begin position="1"/>
        <end position="24"/>
    </location>
</feature>
<dbReference type="Pfam" id="PF22741">
    <property type="entry name" value="PTP-NADK"/>
    <property type="match status" value="1"/>
</dbReference>